<keyword evidence="10" id="KW-1185">Reference proteome</keyword>
<evidence type="ECO:0000256" key="4">
    <source>
        <dbReference type="ARBA" id="ARBA00022690"/>
    </source>
</evidence>
<dbReference type="SUPFAM" id="SSF55399">
    <property type="entry name" value="Subtilisin inhibitor"/>
    <property type="match status" value="1"/>
</dbReference>
<keyword evidence="7" id="KW-0732">Signal</keyword>
<dbReference type="InterPro" id="IPR036819">
    <property type="entry name" value="Subtilisin_inhibitor-like_sf"/>
</dbReference>
<feature type="domain" description="Subtilisin inhibitor" evidence="8">
    <location>
        <begin position="43"/>
        <end position="125"/>
    </location>
</feature>
<keyword evidence="6" id="KW-1015">Disulfide bond</keyword>
<keyword evidence="4" id="KW-0646">Protease inhibitor</keyword>
<proteinExistence type="inferred from homology"/>
<comment type="similarity">
    <text evidence="2">Belongs to the protease inhibitor I16 (SSI) family.</text>
</comment>
<evidence type="ECO:0000313" key="9">
    <source>
        <dbReference type="EMBL" id="WOX23377.1"/>
    </source>
</evidence>
<dbReference type="EMBL" id="CP137573">
    <property type="protein sequence ID" value="WOX23377.1"/>
    <property type="molecule type" value="Genomic_DNA"/>
</dbReference>
<dbReference type="InterPro" id="IPR023549">
    <property type="entry name" value="Subtilisin_inhibitor"/>
</dbReference>
<accession>A0ABZ0LVB6</accession>
<feature type="chain" id="PRO_5046290847" evidence="7">
    <location>
        <begin position="22"/>
        <end position="151"/>
    </location>
</feature>
<gene>
    <name evidence="9" type="ORF">R2D22_19060</name>
</gene>
<evidence type="ECO:0000313" key="10">
    <source>
        <dbReference type="Proteomes" id="UP001301731"/>
    </source>
</evidence>
<evidence type="ECO:0000256" key="6">
    <source>
        <dbReference type="ARBA" id="ARBA00023157"/>
    </source>
</evidence>
<reference evidence="9 10" key="1">
    <citation type="submission" date="2023-10" db="EMBL/GenBank/DDBJ databases">
        <title>The genome sequence of Streptomyces sp. HUAS YS2.</title>
        <authorList>
            <person name="Mo P."/>
        </authorList>
    </citation>
    <scope>NUCLEOTIDE SEQUENCE [LARGE SCALE GENOMIC DNA]</scope>
    <source>
        <strain evidence="9 10">HUAS YS2</strain>
    </source>
</reference>
<sequence>MLRRLVLTTATAALVSAAAPAAGALALPVGGLPPLPLLSSPDRLTVTVSKSVDPAANGTFELECGANGASGNHPAADGACTRLGQLAARGEDPFAPPAEDRMCTQQYGGAAVAHITGTWQGRSVDARFSRADGCEIDRWENLEPVLPLVRR</sequence>
<keyword evidence="3" id="KW-0964">Secreted</keyword>
<dbReference type="Pfam" id="PF00720">
    <property type="entry name" value="SSI"/>
    <property type="match status" value="1"/>
</dbReference>
<name>A0ABZ0LVB6_9ACTN</name>
<evidence type="ECO:0000259" key="8">
    <source>
        <dbReference type="Pfam" id="PF00720"/>
    </source>
</evidence>
<feature type="signal peptide" evidence="7">
    <location>
        <begin position="1"/>
        <end position="21"/>
    </location>
</feature>
<evidence type="ECO:0000256" key="5">
    <source>
        <dbReference type="ARBA" id="ARBA00022900"/>
    </source>
</evidence>
<comment type="subcellular location">
    <subcellularLocation>
        <location evidence="1">Secreted</location>
    </subcellularLocation>
</comment>
<evidence type="ECO:0000256" key="1">
    <source>
        <dbReference type="ARBA" id="ARBA00004613"/>
    </source>
</evidence>
<protein>
    <submittedName>
        <fullName evidence="9">SSI family serine proteinase inhibitor</fullName>
    </submittedName>
</protein>
<keyword evidence="5" id="KW-0722">Serine protease inhibitor</keyword>
<dbReference type="Proteomes" id="UP001301731">
    <property type="component" value="Chromosome"/>
</dbReference>
<dbReference type="RefSeq" id="WP_318105137.1">
    <property type="nucleotide sequence ID" value="NZ_CP137573.1"/>
</dbReference>
<evidence type="ECO:0000256" key="3">
    <source>
        <dbReference type="ARBA" id="ARBA00022525"/>
    </source>
</evidence>
<evidence type="ECO:0000256" key="2">
    <source>
        <dbReference type="ARBA" id="ARBA00010472"/>
    </source>
</evidence>
<evidence type="ECO:0000256" key="7">
    <source>
        <dbReference type="SAM" id="SignalP"/>
    </source>
</evidence>
<dbReference type="Gene3D" id="3.30.350.10">
    <property type="entry name" value="Subtilisin inhibitor-like"/>
    <property type="match status" value="1"/>
</dbReference>
<organism evidence="9 10">
    <name type="scientific">Streptomyces solicathayae</name>
    <dbReference type="NCBI Taxonomy" id="3081768"/>
    <lineage>
        <taxon>Bacteria</taxon>
        <taxon>Bacillati</taxon>
        <taxon>Actinomycetota</taxon>
        <taxon>Actinomycetes</taxon>
        <taxon>Kitasatosporales</taxon>
        <taxon>Streptomycetaceae</taxon>
        <taxon>Streptomyces</taxon>
    </lineage>
</organism>